<proteinExistence type="predicted"/>
<dbReference type="GO" id="GO:0005886">
    <property type="term" value="C:plasma membrane"/>
    <property type="evidence" value="ECO:0007669"/>
    <property type="project" value="UniProtKB-SubCell"/>
</dbReference>
<protein>
    <submittedName>
        <fullName evidence="8">MFS transporter</fullName>
    </submittedName>
</protein>
<evidence type="ECO:0000313" key="9">
    <source>
        <dbReference type="Proteomes" id="UP000295344"/>
    </source>
</evidence>
<sequence length="499" mass="49233">MHPSHDRDPARQDVLVSGVGGVGARGALGGVGARGALGVVGVLVVVEFASGVLQGYYVPQLTDIARALDIADADVNWLEGGQLALSVVALPILAKLGDLVGHRRMLLVALAVTAVASLGLAFATTFPVFLTLWAVQGVYGAWLPLEIALIAHRARTREDPQATTRAGAGVVVAALEAGAIAGALAGGSAQALLGSLRAALLVPGVLVVVALLAVLIGVRSTGERAPGRLDGRGAVLLGSALAVLTGALSLLRLQPGSGLGWGVLLLGLVLLAVFVLVERRVDDPLIDMRVLARPAVWPIQLAALLFGVSVLGAQGPLSTFVRTDPAAVGYGLGLSSGMLSVVIGAYVLALLVGALLLGPVSRLAGTLPTLIAGSTIVAVGYLALVPFHASLAEVLVAMVIAGLGSGTLVAALPAAAAAVAPAGRTAVATGLTNTGKSLGGAFASCGFAIALATGAPAGGTAGSYAGYLTVWAVCGGTALVGAVALLVVPAAAFPKRAAA</sequence>
<evidence type="ECO:0000313" key="8">
    <source>
        <dbReference type="EMBL" id="TDS80098.1"/>
    </source>
</evidence>
<feature type="transmembrane region" description="Helical" evidence="6">
    <location>
        <begin position="106"/>
        <end position="126"/>
    </location>
</feature>
<gene>
    <name evidence="8" type="ORF">CLV52_0651</name>
</gene>
<organism evidence="8 9">
    <name type="scientific">Amnibacterium kyonggiense</name>
    <dbReference type="NCBI Taxonomy" id="595671"/>
    <lineage>
        <taxon>Bacteria</taxon>
        <taxon>Bacillati</taxon>
        <taxon>Actinomycetota</taxon>
        <taxon>Actinomycetes</taxon>
        <taxon>Micrococcales</taxon>
        <taxon>Microbacteriaceae</taxon>
        <taxon>Amnibacterium</taxon>
    </lineage>
</organism>
<evidence type="ECO:0000256" key="6">
    <source>
        <dbReference type="SAM" id="Phobius"/>
    </source>
</evidence>
<dbReference type="Pfam" id="PF07690">
    <property type="entry name" value="MFS_1"/>
    <property type="match status" value="1"/>
</dbReference>
<dbReference type="PANTHER" id="PTHR42718:SF9">
    <property type="entry name" value="MAJOR FACILITATOR SUPERFAMILY MULTIDRUG TRANSPORTER MFSC"/>
    <property type="match status" value="1"/>
</dbReference>
<accession>A0A4R7FQX9</accession>
<evidence type="ECO:0000256" key="2">
    <source>
        <dbReference type="ARBA" id="ARBA00022448"/>
    </source>
</evidence>
<dbReference type="SUPFAM" id="SSF103473">
    <property type="entry name" value="MFS general substrate transporter"/>
    <property type="match status" value="1"/>
</dbReference>
<dbReference type="PROSITE" id="PS50850">
    <property type="entry name" value="MFS"/>
    <property type="match status" value="1"/>
</dbReference>
<evidence type="ECO:0000256" key="5">
    <source>
        <dbReference type="ARBA" id="ARBA00023136"/>
    </source>
</evidence>
<feature type="transmembrane region" description="Helical" evidence="6">
    <location>
        <begin position="132"/>
        <end position="154"/>
    </location>
</feature>
<dbReference type="InterPro" id="IPR011701">
    <property type="entry name" value="MFS"/>
</dbReference>
<keyword evidence="2" id="KW-0813">Transport</keyword>
<evidence type="ECO:0000259" key="7">
    <source>
        <dbReference type="PROSITE" id="PS50850"/>
    </source>
</evidence>
<comment type="subcellular location">
    <subcellularLocation>
        <location evidence="1">Cell membrane</location>
        <topology evidence="1">Multi-pass membrane protein</topology>
    </subcellularLocation>
</comment>
<dbReference type="PANTHER" id="PTHR42718">
    <property type="entry name" value="MAJOR FACILITATOR SUPERFAMILY MULTIDRUG TRANSPORTER MFSC"/>
    <property type="match status" value="1"/>
</dbReference>
<feature type="transmembrane region" description="Helical" evidence="6">
    <location>
        <begin position="297"/>
        <end position="317"/>
    </location>
</feature>
<evidence type="ECO:0000256" key="3">
    <source>
        <dbReference type="ARBA" id="ARBA00022692"/>
    </source>
</evidence>
<dbReference type="AlphaFoldDB" id="A0A4R7FQX9"/>
<feature type="domain" description="Major facilitator superfamily (MFS) profile" evidence="7">
    <location>
        <begin position="39"/>
        <end position="493"/>
    </location>
</feature>
<reference evidence="8 9" key="1">
    <citation type="submission" date="2019-03" db="EMBL/GenBank/DDBJ databases">
        <title>Genomic Encyclopedia of Archaeal and Bacterial Type Strains, Phase II (KMG-II): from individual species to whole genera.</title>
        <authorList>
            <person name="Goeker M."/>
        </authorList>
    </citation>
    <scope>NUCLEOTIDE SEQUENCE [LARGE SCALE GENOMIC DNA]</scope>
    <source>
        <strain evidence="8 9">DSM 24782</strain>
    </source>
</reference>
<evidence type="ECO:0000256" key="1">
    <source>
        <dbReference type="ARBA" id="ARBA00004651"/>
    </source>
</evidence>
<dbReference type="Gene3D" id="1.20.1250.20">
    <property type="entry name" value="MFS general substrate transporter like domains"/>
    <property type="match status" value="1"/>
</dbReference>
<feature type="transmembrane region" description="Helical" evidence="6">
    <location>
        <begin position="337"/>
        <end position="357"/>
    </location>
</feature>
<keyword evidence="5 6" id="KW-0472">Membrane</keyword>
<dbReference type="InterPro" id="IPR020846">
    <property type="entry name" value="MFS_dom"/>
</dbReference>
<keyword evidence="4 6" id="KW-1133">Transmembrane helix</keyword>
<dbReference type="EMBL" id="SOAM01000001">
    <property type="protein sequence ID" value="TDS80098.1"/>
    <property type="molecule type" value="Genomic_DNA"/>
</dbReference>
<name>A0A4R7FQX9_9MICO</name>
<dbReference type="GO" id="GO:0022857">
    <property type="term" value="F:transmembrane transporter activity"/>
    <property type="evidence" value="ECO:0007669"/>
    <property type="project" value="InterPro"/>
</dbReference>
<dbReference type="InterPro" id="IPR036259">
    <property type="entry name" value="MFS_trans_sf"/>
</dbReference>
<feature type="transmembrane region" description="Helical" evidence="6">
    <location>
        <begin position="441"/>
        <end position="464"/>
    </location>
</feature>
<feature type="transmembrane region" description="Helical" evidence="6">
    <location>
        <begin position="259"/>
        <end position="277"/>
    </location>
</feature>
<feature type="transmembrane region" description="Helical" evidence="6">
    <location>
        <begin position="35"/>
        <end position="57"/>
    </location>
</feature>
<feature type="transmembrane region" description="Helical" evidence="6">
    <location>
        <begin position="470"/>
        <end position="493"/>
    </location>
</feature>
<feature type="transmembrane region" description="Helical" evidence="6">
    <location>
        <begin position="166"/>
        <end position="186"/>
    </location>
</feature>
<feature type="transmembrane region" description="Helical" evidence="6">
    <location>
        <begin position="369"/>
        <end position="389"/>
    </location>
</feature>
<keyword evidence="3 6" id="KW-0812">Transmembrane</keyword>
<comment type="caution">
    <text evidence="8">The sequence shown here is derived from an EMBL/GenBank/DDBJ whole genome shotgun (WGS) entry which is preliminary data.</text>
</comment>
<keyword evidence="9" id="KW-1185">Reference proteome</keyword>
<dbReference type="Proteomes" id="UP000295344">
    <property type="component" value="Unassembled WGS sequence"/>
</dbReference>
<evidence type="ECO:0000256" key="4">
    <source>
        <dbReference type="ARBA" id="ARBA00022989"/>
    </source>
</evidence>
<feature type="transmembrane region" description="Helical" evidence="6">
    <location>
        <begin position="234"/>
        <end position="253"/>
    </location>
</feature>
<feature type="transmembrane region" description="Helical" evidence="6">
    <location>
        <begin position="395"/>
        <end position="420"/>
    </location>
</feature>
<feature type="transmembrane region" description="Helical" evidence="6">
    <location>
        <begin position="198"/>
        <end position="222"/>
    </location>
</feature>